<comment type="caution">
    <text evidence="6">The sequence shown here is derived from an EMBL/GenBank/DDBJ whole genome shotgun (WGS) entry which is preliminary data.</text>
</comment>
<keyword evidence="2" id="KW-0396">Initiation factor</keyword>
<evidence type="ECO:0000256" key="1">
    <source>
        <dbReference type="ARBA" id="ARBA00005775"/>
    </source>
</evidence>
<keyword evidence="3" id="KW-0648">Protein biosynthesis</keyword>
<dbReference type="PANTHER" id="PTHR23253">
    <property type="entry name" value="EUKARYOTIC TRANSLATION INITIATION FACTOR 4 GAMMA"/>
    <property type="match status" value="1"/>
</dbReference>
<gene>
    <name evidence="6" type="ORF">ACHAXA_008776</name>
</gene>
<dbReference type="InterPro" id="IPR003891">
    <property type="entry name" value="Initiation_fac_eIF4g_MI"/>
</dbReference>
<evidence type="ECO:0000259" key="5">
    <source>
        <dbReference type="PROSITE" id="PS51366"/>
    </source>
</evidence>
<proteinExistence type="inferred from homology"/>
<dbReference type="AlphaFoldDB" id="A0ABD3SB76"/>
<dbReference type="PANTHER" id="PTHR23253:SF9">
    <property type="entry name" value="EUKARYOTIC TRANSLATION INITIATION FACTOR 4 GAMMA 2"/>
    <property type="match status" value="1"/>
</dbReference>
<evidence type="ECO:0000313" key="7">
    <source>
        <dbReference type="Proteomes" id="UP001530377"/>
    </source>
</evidence>
<feature type="compositionally biased region" description="Low complexity" evidence="4">
    <location>
        <begin position="291"/>
        <end position="301"/>
    </location>
</feature>
<feature type="compositionally biased region" description="Polar residues" evidence="4">
    <location>
        <begin position="303"/>
        <end position="318"/>
    </location>
</feature>
<feature type="compositionally biased region" description="Basic and acidic residues" evidence="4">
    <location>
        <begin position="346"/>
        <end position="358"/>
    </location>
</feature>
<evidence type="ECO:0000256" key="4">
    <source>
        <dbReference type="SAM" id="MobiDB-lite"/>
    </source>
</evidence>
<feature type="compositionally biased region" description="Basic and acidic residues" evidence="4">
    <location>
        <begin position="216"/>
        <end position="233"/>
    </location>
</feature>
<feature type="domain" description="MI" evidence="5">
    <location>
        <begin position="868"/>
        <end position="996"/>
    </location>
</feature>
<evidence type="ECO:0000313" key="6">
    <source>
        <dbReference type="EMBL" id="KAL3821783.1"/>
    </source>
</evidence>
<dbReference type="Proteomes" id="UP001530377">
    <property type="component" value="Unassembled WGS sequence"/>
</dbReference>
<accession>A0ABD3SB76</accession>
<dbReference type="GO" id="GO:0003743">
    <property type="term" value="F:translation initiation factor activity"/>
    <property type="evidence" value="ECO:0007669"/>
    <property type="project" value="UniProtKB-KW"/>
</dbReference>
<dbReference type="EMBL" id="JALLPB020000084">
    <property type="protein sequence ID" value="KAL3821783.1"/>
    <property type="molecule type" value="Genomic_DNA"/>
</dbReference>
<name>A0ABD3SB76_9STRA</name>
<evidence type="ECO:0000256" key="2">
    <source>
        <dbReference type="ARBA" id="ARBA00022540"/>
    </source>
</evidence>
<dbReference type="Pfam" id="PF02854">
    <property type="entry name" value="MIF4G"/>
    <property type="match status" value="1"/>
</dbReference>
<dbReference type="InterPro" id="IPR003890">
    <property type="entry name" value="MIF4G-like_typ-3"/>
</dbReference>
<dbReference type="InterPro" id="IPR016024">
    <property type="entry name" value="ARM-type_fold"/>
</dbReference>
<evidence type="ECO:0000256" key="3">
    <source>
        <dbReference type="ARBA" id="ARBA00022917"/>
    </source>
</evidence>
<sequence>MPARKVVSNDTSKQLHADAKEFVPSSATLKATAAAWKPTNEAPKSVTPAPSKSSLGGNALPRKNSAASVRLSAAKPSSVDVVKQTAKAPPPKSGVNVGKAAAANPSAIESIRHSPQDSYVKTNEESAKPAAGVRSAADAVRQAPKAPAPSAWGSKPSEAIKKPGPIRPQQKPEVQKQHQQHVPTEVAKRAGPNGTHNRPDARRGHQTHAGRGGIDGGRDGGRRESDSSGKKLEQGGSDAPPVNSWARAAARGGGKEDAGGQRGKQPQSRGGIVSGGDQGADVSNPPANSWARAAAKPGAGASNDETSIRVRQTQSREGNSPGGEQGDDENNANWSRAKAVPLDLLRPGEGKSDAEKAVKRIDVEDLLEMRLSCVAPPSSWEGIDASKPPAACLWDSPTRISDIEEASNAPRIGGDVSKSDGRSNPNDSAPPLEECKPLQVNDETRWKAKVMDGGKEEQAEVADGKDEILRKAMLILNKLSLTKFDKLSDEFISCGIGRDIECLTGAVGLIVNYAQEQQHFSSMYARLCLKIASTPMEGIDDGSKKGKKFKTLLLERCQTEFETKTTTKIKEATKGMTNAEEIDYHSNLIKKHYLGHMRFIGELYKGELISIKIMLRCLPSLLIGENEESSDDIDEEKVVCFTKLMSVIGSSLEQQSNAMKIGGKADAADSLADCWKKVETMAREIKEDGPKVSNRVKFMLQDLLEMKENGWVTRRKEETAKTLAQIHMEVANEERAAARRIPPSGSIRGISKGSIRRGASSGDVRIIDKGQDKPQIDEDGFVSVTALKCRSVSMTALQRSQSEEFQKYTTRGSTVLSTPEGNPNHGKFLVLNESHSRRKTKKESCDKLVESAEAEISKQLVAYPSPDECGNKAKQILKEYLVSGDTDEAVFLIHEIVGETYEGSLERGTEVVKSAVLLVLEMRQEDVDKFLRVFLRCAKEKKISKLAFVLGLNDPLEYLMDVAIDAPLAIPHLAGIVAELVKADIVPFDFLLNSPDYFRTDQNAADFGAKIMKKIGGEAASSEDYTAVIEKLMTDEDRRKFSSVKNLIAEA</sequence>
<comment type="similarity">
    <text evidence="1">Belongs to the eukaryotic initiation factor 4G family.</text>
</comment>
<dbReference type="PROSITE" id="PS51366">
    <property type="entry name" value="MI"/>
    <property type="match status" value="1"/>
</dbReference>
<dbReference type="SMART" id="SM00543">
    <property type="entry name" value="MIF4G"/>
    <property type="match status" value="1"/>
</dbReference>
<dbReference type="Pfam" id="PF02847">
    <property type="entry name" value="MA3"/>
    <property type="match status" value="1"/>
</dbReference>
<keyword evidence="7" id="KW-1185">Reference proteome</keyword>
<feature type="region of interest" description="Disordered" evidence="4">
    <location>
        <begin position="34"/>
        <end position="358"/>
    </location>
</feature>
<reference evidence="6 7" key="1">
    <citation type="submission" date="2024-10" db="EMBL/GenBank/DDBJ databases">
        <title>Updated reference genomes for cyclostephanoid diatoms.</title>
        <authorList>
            <person name="Roberts W.R."/>
            <person name="Alverson A.J."/>
        </authorList>
    </citation>
    <scope>NUCLEOTIDE SEQUENCE [LARGE SCALE GENOMIC DNA]</scope>
    <source>
        <strain evidence="6 7">AJA228-03</strain>
    </source>
</reference>
<protein>
    <recommendedName>
        <fullName evidence="5">MI domain-containing protein</fullName>
    </recommendedName>
</protein>
<organism evidence="6 7">
    <name type="scientific">Cyclostephanos tholiformis</name>
    <dbReference type="NCBI Taxonomy" id="382380"/>
    <lineage>
        <taxon>Eukaryota</taxon>
        <taxon>Sar</taxon>
        <taxon>Stramenopiles</taxon>
        <taxon>Ochrophyta</taxon>
        <taxon>Bacillariophyta</taxon>
        <taxon>Coscinodiscophyceae</taxon>
        <taxon>Thalassiosirophycidae</taxon>
        <taxon>Stephanodiscales</taxon>
        <taxon>Stephanodiscaceae</taxon>
        <taxon>Cyclostephanos</taxon>
    </lineage>
</organism>
<feature type="region of interest" description="Disordered" evidence="4">
    <location>
        <begin position="404"/>
        <end position="434"/>
    </location>
</feature>
<dbReference type="Gene3D" id="1.25.40.180">
    <property type="match status" value="2"/>
</dbReference>
<dbReference type="SUPFAM" id="SSF48371">
    <property type="entry name" value="ARM repeat"/>
    <property type="match status" value="2"/>
</dbReference>
<dbReference type="SMART" id="SM00544">
    <property type="entry name" value="MA3"/>
    <property type="match status" value="1"/>
</dbReference>